<protein>
    <submittedName>
        <fullName evidence="1">N-(5'-phosphoribosyl)anthranilate isomerase</fullName>
    </submittedName>
</protein>
<accession>A0ABS6NBH8</accession>
<dbReference type="RefSeq" id="WP_217779476.1">
    <property type="nucleotide sequence ID" value="NZ_JAHRWL010000002.1"/>
</dbReference>
<comment type="caution">
    <text evidence="1">The sequence shown here is derived from an EMBL/GenBank/DDBJ whole genome shotgun (WGS) entry which is preliminary data.</text>
</comment>
<proteinExistence type="predicted"/>
<reference evidence="1" key="1">
    <citation type="submission" date="2021-06" db="EMBL/GenBank/DDBJ databases">
        <title>Thalassococcus sp. CAU 1522 isolated from sea sand, Republic of Korea.</title>
        <authorList>
            <person name="Kim W."/>
        </authorList>
    </citation>
    <scope>NUCLEOTIDE SEQUENCE</scope>
    <source>
        <strain evidence="1">CAU 1522</strain>
    </source>
</reference>
<dbReference type="EMBL" id="JAHRWL010000002">
    <property type="protein sequence ID" value="MBV2361138.1"/>
    <property type="molecule type" value="Genomic_DNA"/>
</dbReference>
<organism evidence="1 2">
    <name type="scientific">Thalassococcus arenae</name>
    <dbReference type="NCBI Taxonomy" id="2851652"/>
    <lineage>
        <taxon>Bacteria</taxon>
        <taxon>Pseudomonadati</taxon>
        <taxon>Pseudomonadota</taxon>
        <taxon>Alphaproteobacteria</taxon>
        <taxon>Rhodobacterales</taxon>
        <taxon>Roseobacteraceae</taxon>
        <taxon>Thalassococcus</taxon>
    </lineage>
</organism>
<keyword evidence="1" id="KW-0413">Isomerase</keyword>
<evidence type="ECO:0000313" key="2">
    <source>
        <dbReference type="Proteomes" id="UP001166293"/>
    </source>
</evidence>
<gene>
    <name evidence="1" type="ORF">KUH32_15345</name>
</gene>
<sequence>MPHAELPCRPEDWIRRIFASRAAAEGGVVRRKSADIDRFVGRARFLAELDRRGYRAVENGGQTIIFCNREPIRVLR</sequence>
<name>A0ABS6NBH8_9RHOB</name>
<dbReference type="Proteomes" id="UP001166293">
    <property type="component" value="Unassembled WGS sequence"/>
</dbReference>
<evidence type="ECO:0000313" key="1">
    <source>
        <dbReference type="EMBL" id="MBV2361138.1"/>
    </source>
</evidence>
<keyword evidence="2" id="KW-1185">Reference proteome</keyword>
<dbReference type="GO" id="GO:0016853">
    <property type="term" value="F:isomerase activity"/>
    <property type="evidence" value="ECO:0007669"/>
    <property type="project" value="UniProtKB-KW"/>
</dbReference>